<accession>A0A853EWC0</accession>
<feature type="region of interest" description="Disordered" evidence="1">
    <location>
        <begin position="1"/>
        <end position="22"/>
    </location>
</feature>
<evidence type="ECO:0000256" key="1">
    <source>
        <dbReference type="SAM" id="MobiDB-lite"/>
    </source>
</evidence>
<dbReference type="RefSeq" id="WP_179914056.1">
    <property type="nucleotide sequence ID" value="NZ_JACBYE010000042.1"/>
</dbReference>
<keyword evidence="3" id="KW-1185">Reference proteome</keyword>
<reference evidence="2 3" key="1">
    <citation type="submission" date="2020-07" db="EMBL/GenBank/DDBJ databases">
        <title>MOT database genomes.</title>
        <authorList>
            <person name="Joseph S."/>
            <person name="Aduse-Opoku J."/>
            <person name="Hashim A."/>
            <person name="Wade W."/>
            <person name="Curtis M."/>
        </authorList>
    </citation>
    <scope>NUCLEOTIDE SEQUENCE [LARGE SCALE GENOMIC DNA]</scope>
    <source>
        <strain evidence="2 3">DSM 100099</strain>
    </source>
</reference>
<dbReference type="Proteomes" id="UP000561011">
    <property type="component" value="Unassembled WGS sequence"/>
</dbReference>
<dbReference type="AlphaFoldDB" id="A0A853EWC0"/>
<protein>
    <submittedName>
        <fullName evidence="2">ArsR family transcriptional regulator</fullName>
    </submittedName>
</protein>
<dbReference type="InterPro" id="IPR036388">
    <property type="entry name" value="WH-like_DNA-bd_sf"/>
</dbReference>
<gene>
    <name evidence="2" type="ORF">HZZ10_14625</name>
</gene>
<dbReference type="Gene3D" id="1.10.10.10">
    <property type="entry name" value="Winged helix-like DNA-binding domain superfamily/Winged helix DNA-binding domain"/>
    <property type="match status" value="1"/>
</dbReference>
<dbReference type="SUPFAM" id="SSF46785">
    <property type="entry name" value="Winged helix' DNA-binding domain"/>
    <property type="match status" value="1"/>
</dbReference>
<proteinExistence type="predicted"/>
<dbReference type="EMBL" id="JACBYE010000042">
    <property type="protein sequence ID" value="NYS94751.1"/>
    <property type="molecule type" value="Genomic_DNA"/>
</dbReference>
<dbReference type="CDD" id="cd00090">
    <property type="entry name" value="HTH_ARSR"/>
    <property type="match status" value="1"/>
</dbReference>
<comment type="caution">
    <text evidence="2">The sequence shown here is derived from an EMBL/GenBank/DDBJ whole genome shotgun (WGS) entry which is preliminary data.</text>
</comment>
<evidence type="ECO:0000313" key="3">
    <source>
        <dbReference type="Proteomes" id="UP000561011"/>
    </source>
</evidence>
<dbReference type="InterPro" id="IPR011991">
    <property type="entry name" value="ArsR-like_HTH"/>
</dbReference>
<dbReference type="InterPro" id="IPR036390">
    <property type="entry name" value="WH_DNA-bd_sf"/>
</dbReference>
<name>A0A853EWC0_9MICO</name>
<evidence type="ECO:0000313" key="2">
    <source>
        <dbReference type="EMBL" id="NYS94751.1"/>
    </source>
</evidence>
<sequence length="288" mass="30319">MTRRQGQVGYDGTTGRTDHGGRRTHIIQILRDSREPLSVSDVAREVGVRAAAARSHLESLVDAGLAERTHQARSTPGRPRVLYVGTLPNQTHERAQGYRVLAEALTSTVAAHVPDAHGVVYGVGRAWGRQLADPPSLLGTVDEDSVTEHLVAKMDALWFAPSLDGAEPVVPSKSAGLLVLHNCPFTVTSRCDPQVVCSLHAGLVNGTLSELGSNRRVVALHPLVGPHRCEAHLEEVDRTTHDDAAPVPIVLTGRPSPTVAGAVVVDRGAGAAAVSGAHQLFASAPGRA</sequence>
<dbReference type="Pfam" id="PF12840">
    <property type="entry name" value="HTH_20"/>
    <property type="match status" value="1"/>
</dbReference>
<organism evidence="2 3">
    <name type="scientific">Sanguibacter inulinus</name>
    <dbReference type="NCBI Taxonomy" id="60922"/>
    <lineage>
        <taxon>Bacteria</taxon>
        <taxon>Bacillati</taxon>
        <taxon>Actinomycetota</taxon>
        <taxon>Actinomycetes</taxon>
        <taxon>Micrococcales</taxon>
        <taxon>Sanguibacteraceae</taxon>
        <taxon>Sanguibacter</taxon>
    </lineage>
</organism>